<accession>A0A3G5A460</accession>
<organism evidence="1">
    <name type="scientific">Homavirus sp</name>
    <dbReference type="NCBI Taxonomy" id="2487769"/>
    <lineage>
        <taxon>Viruses</taxon>
        <taxon>Varidnaviria</taxon>
        <taxon>Bamfordvirae</taxon>
        <taxon>Nucleocytoviricota</taxon>
        <taxon>Megaviricetes</taxon>
        <taxon>Imitervirales</taxon>
        <taxon>Mimiviridae</taxon>
        <taxon>Klosneuvirinae</taxon>
    </lineage>
</organism>
<protein>
    <submittedName>
        <fullName evidence="1">Uncharacterized protein</fullName>
    </submittedName>
</protein>
<name>A0A3G5A460_9VIRU</name>
<reference evidence="1" key="1">
    <citation type="submission" date="2018-10" db="EMBL/GenBank/DDBJ databases">
        <title>Hidden diversity of soil giant viruses.</title>
        <authorList>
            <person name="Schulz F."/>
            <person name="Alteio L."/>
            <person name="Goudeau D."/>
            <person name="Ryan E.M."/>
            <person name="Malmstrom R.R."/>
            <person name="Blanchard J."/>
            <person name="Woyke T."/>
        </authorList>
    </citation>
    <scope>NUCLEOTIDE SEQUENCE</scope>
    <source>
        <strain evidence="1">HOV1</strain>
    </source>
</reference>
<gene>
    <name evidence="1" type="ORF">Homavirus2_14</name>
</gene>
<sequence>MLKAIVLTLLFLGLLMIIIDVVRIKAGLVQQKPKIIYRYVPKTFEEEMLDPIYVSEVFNNMFSQPSPWVGSIRTYDERKQEKINQYFVTQM</sequence>
<dbReference type="EMBL" id="MK072333">
    <property type="protein sequence ID" value="AYV82010.1"/>
    <property type="molecule type" value="Genomic_DNA"/>
</dbReference>
<proteinExistence type="predicted"/>
<evidence type="ECO:0000313" key="1">
    <source>
        <dbReference type="EMBL" id="AYV82010.1"/>
    </source>
</evidence>